<organism evidence="2 3">
    <name type="scientific">Amycolatopsis cynarae</name>
    <dbReference type="NCBI Taxonomy" id="2995223"/>
    <lineage>
        <taxon>Bacteria</taxon>
        <taxon>Bacillati</taxon>
        <taxon>Actinomycetota</taxon>
        <taxon>Actinomycetes</taxon>
        <taxon>Pseudonocardiales</taxon>
        <taxon>Pseudonocardiaceae</taxon>
        <taxon>Amycolatopsis</taxon>
    </lineage>
</organism>
<reference evidence="2" key="1">
    <citation type="submission" date="2022-11" db="EMBL/GenBank/DDBJ databases">
        <authorList>
            <person name="Mo P."/>
        </authorList>
    </citation>
    <scope>NUCLEOTIDE SEQUENCE</scope>
    <source>
        <strain evidence="2">HUAS 11-8</strain>
    </source>
</reference>
<feature type="transmembrane region" description="Helical" evidence="1">
    <location>
        <begin position="34"/>
        <end position="53"/>
    </location>
</feature>
<dbReference type="EMBL" id="CP113836">
    <property type="protein sequence ID" value="WAL66619.1"/>
    <property type="molecule type" value="Genomic_DNA"/>
</dbReference>
<keyword evidence="1" id="KW-0812">Transmembrane</keyword>
<accession>A0ABY7B2T4</accession>
<proteinExistence type="predicted"/>
<keyword evidence="1" id="KW-0472">Membrane</keyword>
<evidence type="ECO:0000313" key="3">
    <source>
        <dbReference type="Proteomes" id="UP001163203"/>
    </source>
</evidence>
<keyword evidence="1" id="KW-1133">Transmembrane helix</keyword>
<dbReference type="Proteomes" id="UP001163203">
    <property type="component" value="Chromosome"/>
</dbReference>
<evidence type="ECO:0000313" key="2">
    <source>
        <dbReference type="EMBL" id="WAL66619.1"/>
    </source>
</evidence>
<keyword evidence="3" id="KW-1185">Reference proteome</keyword>
<evidence type="ECO:0000256" key="1">
    <source>
        <dbReference type="SAM" id="Phobius"/>
    </source>
</evidence>
<gene>
    <name evidence="2" type="ORF">ORV05_02035</name>
</gene>
<dbReference type="RefSeq" id="WP_268756751.1">
    <property type="nucleotide sequence ID" value="NZ_CP113836.1"/>
</dbReference>
<name>A0ABY7B2T4_9PSEU</name>
<feature type="transmembrane region" description="Helical" evidence="1">
    <location>
        <begin position="7"/>
        <end position="28"/>
    </location>
</feature>
<protein>
    <submittedName>
        <fullName evidence="2">Uncharacterized protein</fullName>
    </submittedName>
</protein>
<sequence>MITLRFLWSWIKLTTLAGIALVIEYAVITGFWPFALAVAITGTLWVIVTLGLWHEWRAHGAGYRHEVASITSDDRRRRLW</sequence>